<name>A0AAX2RGL5_BURCE</name>
<feature type="transmembrane region" description="Helical" evidence="1">
    <location>
        <begin position="86"/>
        <end position="107"/>
    </location>
</feature>
<dbReference type="AlphaFoldDB" id="A0AAX2RGL5"/>
<dbReference type="RefSeq" id="WP_134257045.1">
    <property type="nucleotide sequence ID" value="NZ_SNSG01000042.1"/>
</dbReference>
<organism evidence="2 3">
    <name type="scientific">Burkholderia cepacia</name>
    <name type="common">Pseudomonas cepacia</name>
    <dbReference type="NCBI Taxonomy" id="292"/>
    <lineage>
        <taxon>Bacteria</taxon>
        <taxon>Pseudomonadati</taxon>
        <taxon>Pseudomonadota</taxon>
        <taxon>Betaproteobacteria</taxon>
        <taxon>Burkholderiales</taxon>
        <taxon>Burkholderiaceae</taxon>
        <taxon>Burkholderia</taxon>
        <taxon>Burkholderia cepacia complex</taxon>
    </lineage>
</organism>
<keyword evidence="1" id="KW-0812">Transmembrane</keyword>
<sequence>MKMGIFPGWLLAGLIGYEIGEFPFDLCAAGVAIGTGLALAALARSSTALTAVAPPVTILLMRYVLLPALPGAAPQETAGLEHIVQPFVSATGLALISLLSIVGSYLLGYRYATTGEA</sequence>
<accession>A0AAX2RGL5</accession>
<keyword evidence="1" id="KW-1133">Transmembrane helix</keyword>
<dbReference type="EMBL" id="SNSQ01000041">
    <property type="protein sequence ID" value="TEU40056.1"/>
    <property type="molecule type" value="Genomic_DNA"/>
</dbReference>
<comment type="caution">
    <text evidence="2">The sequence shown here is derived from an EMBL/GenBank/DDBJ whole genome shotgun (WGS) entry which is preliminary data.</text>
</comment>
<evidence type="ECO:0000256" key="1">
    <source>
        <dbReference type="SAM" id="Phobius"/>
    </source>
</evidence>
<reference evidence="2 3" key="1">
    <citation type="submission" date="2019-03" db="EMBL/GenBank/DDBJ databases">
        <title>Burkholderia cepacia outbreak.</title>
        <authorList>
            <person name="Farzana R."/>
            <person name="Walsh T.R."/>
        </authorList>
    </citation>
    <scope>NUCLEOTIDE SEQUENCE [LARGE SCALE GENOMIC DNA]</scope>
    <source>
        <strain evidence="3">d13</strain>
    </source>
</reference>
<evidence type="ECO:0000313" key="2">
    <source>
        <dbReference type="EMBL" id="TEU40056.1"/>
    </source>
</evidence>
<feature type="transmembrane region" description="Helical" evidence="1">
    <location>
        <begin position="26"/>
        <end position="43"/>
    </location>
</feature>
<feature type="transmembrane region" description="Helical" evidence="1">
    <location>
        <begin position="48"/>
        <end position="66"/>
    </location>
</feature>
<dbReference type="Proteomes" id="UP000298234">
    <property type="component" value="Unassembled WGS sequence"/>
</dbReference>
<gene>
    <name evidence="2" type="ORF">E3D37_29345</name>
</gene>
<keyword evidence="1" id="KW-0472">Membrane</keyword>
<proteinExistence type="predicted"/>
<evidence type="ECO:0008006" key="4">
    <source>
        <dbReference type="Google" id="ProtNLM"/>
    </source>
</evidence>
<evidence type="ECO:0000313" key="3">
    <source>
        <dbReference type="Proteomes" id="UP000298234"/>
    </source>
</evidence>
<protein>
    <recommendedName>
        <fullName evidence="4">Threonine/Serine exporter ThrE domain-containing protein</fullName>
    </recommendedName>
</protein>